<evidence type="ECO:0000256" key="4">
    <source>
        <dbReference type="SAM" id="MobiDB-lite"/>
    </source>
</evidence>
<dbReference type="STRING" id="1499966.U14_00873"/>
<comment type="subunit">
    <text evidence="2">Homotetramer.</text>
</comment>
<evidence type="ECO:0000256" key="2">
    <source>
        <dbReference type="HAMAP-Rule" id="MF_00984"/>
    </source>
</evidence>
<dbReference type="SUPFAM" id="SSF50249">
    <property type="entry name" value="Nucleic acid-binding proteins"/>
    <property type="match status" value="1"/>
</dbReference>
<dbReference type="Gene3D" id="2.40.50.140">
    <property type="entry name" value="Nucleic acid-binding proteins"/>
    <property type="match status" value="1"/>
</dbReference>
<dbReference type="GO" id="GO:0006260">
    <property type="term" value="P:DNA replication"/>
    <property type="evidence" value="ECO:0007669"/>
    <property type="project" value="InterPro"/>
</dbReference>
<dbReference type="NCBIfam" id="TIGR00621">
    <property type="entry name" value="ssb"/>
    <property type="match status" value="1"/>
</dbReference>
<sequence>MAGKSLNKVQLIGHLGKDPELRYTSNGQAVATFSLATNERRKKPNSDEYEDFTEWHNIVAWGRTAEIASEFLNKGKQTYIEGRLQTRSWDDQNGVKRYTTEIVAQDLILLSSGRGESGGGGRPPHPADTYDTPPSAPASTGAPAYTGKVAEPRPAPSMPADVPPDDIPF</sequence>
<dbReference type="InterPro" id="IPR012340">
    <property type="entry name" value="NA-bd_OB-fold"/>
</dbReference>
<gene>
    <name evidence="5" type="ORF">U14_00873</name>
</gene>
<dbReference type="PANTHER" id="PTHR10302:SF27">
    <property type="entry name" value="SINGLE-STRANDED DNA-BINDING PROTEIN"/>
    <property type="match status" value="1"/>
</dbReference>
<dbReference type="PROSITE" id="PS50935">
    <property type="entry name" value="SSB"/>
    <property type="match status" value="1"/>
</dbReference>
<proteinExistence type="inferred from homology"/>
<dbReference type="AlphaFoldDB" id="A0A0S6VR64"/>
<evidence type="ECO:0000313" key="6">
    <source>
        <dbReference type="Proteomes" id="UP000030700"/>
    </source>
</evidence>
<dbReference type="HAMAP" id="MF_00984">
    <property type="entry name" value="SSB"/>
    <property type="match status" value="1"/>
</dbReference>
<dbReference type="Proteomes" id="UP000030700">
    <property type="component" value="Unassembled WGS sequence"/>
</dbReference>
<evidence type="ECO:0000313" key="5">
    <source>
        <dbReference type="EMBL" id="GAK49650.1"/>
    </source>
</evidence>
<dbReference type="HOGENOM" id="CLU_078758_0_1_0"/>
<dbReference type="GO" id="GO:0009295">
    <property type="term" value="C:nucleoid"/>
    <property type="evidence" value="ECO:0007669"/>
    <property type="project" value="TreeGrafter"/>
</dbReference>
<dbReference type="GO" id="GO:0003697">
    <property type="term" value="F:single-stranded DNA binding"/>
    <property type="evidence" value="ECO:0007669"/>
    <property type="project" value="UniProtKB-UniRule"/>
</dbReference>
<evidence type="ECO:0000256" key="3">
    <source>
        <dbReference type="RuleBase" id="RU000524"/>
    </source>
</evidence>
<evidence type="ECO:0000256" key="1">
    <source>
        <dbReference type="ARBA" id="ARBA00023125"/>
    </source>
</evidence>
<feature type="region of interest" description="Disordered" evidence="4">
    <location>
        <begin position="113"/>
        <end position="169"/>
    </location>
</feature>
<dbReference type="InterPro" id="IPR000424">
    <property type="entry name" value="Primosome_PriB/ssb"/>
</dbReference>
<name>A0A0S6VR64_9BACT</name>
<keyword evidence="1 2" id="KW-0238">DNA-binding</keyword>
<dbReference type="PANTHER" id="PTHR10302">
    <property type="entry name" value="SINGLE-STRANDED DNA-BINDING PROTEIN"/>
    <property type="match status" value="1"/>
</dbReference>
<protein>
    <recommendedName>
        <fullName evidence="2 3">Single-stranded DNA-binding protein</fullName>
        <shortName evidence="2">SSB</shortName>
    </recommendedName>
</protein>
<dbReference type="InterPro" id="IPR011344">
    <property type="entry name" value="ssDNA-bd"/>
</dbReference>
<reference evidence="5" key="1">
    <citation type="journal article" date="2015" name="PeerJ">
        <title>First genomic representation of candidate bacterial phylum KSB3 points to enhanced environmental sensing as a trigger of wastewater bulking.</title>
        <authorList>
            <person name="Sekiguchi Y."/>
            <person name="Ohashi A."/>
            <person name="Parks D.H."/>
            <person name="Yamauchi T."/>
            <person name="Tyson G.W."/>
            <person name="Hugenholtz P."/>
        </authorList>
    </citation>
    <scope>NUCLEOTIDE SEQUENCE [LARGE SCALE GENOMIC DNA]</scope>
</reference>
<dbReference type="Pfam" id="PF00436">
    <property type="entry name" value="SSB"/>
    <property type="match status" value="1"/>
</dbReference>
<accession>A0A0S6VR64</accession>
<organism evidence="5">
    <name type="scientific">Candidatus Moduliflexus flocculans</name>
    <dbReference type="NCBI Taxonomy" id="1499966"/>
    <lineage>
        <taxon>Bacteria</taxon>
        <taxon>Candidatus Moduliflexota</taxon>
        <taxon>Candidatus Moduliflexia</taxon>
        <taxon>Candidatus Moduliflexales</taxon>
        <taxon>Candidatus Moduliflexaceae</taxon>
    </lineage>
</organism>
<dbReference type="CDD" id="cd04496">
    <property type="entry name" value="SSB_OBF"/>
    <property type="match status" value="1"/>
</dbReference>
<keyword evidence="6" id="KW-1185">Reference proteome</keyword>
<comment type="caution">
    <text evidence="2">Lacks conserved residue(s) required for the propagation of feature annotation.</text>
</comment>
<dbReference type="EMBL" id="DF820455">
    <property type="protein sequence ID" value="GAK49650.1"/>
    <property type="molecule type" value="Genomic_DNA"/>
</dbReference>
<feature type="compositionally biased region" description="Pro residues" evidence="4">
    <location>
        <begin position="153"/>
        <end position="169"/>
    </location>
</feature>